<keyword evidence="1" id="KW-1133">Transmembrane helix</keyword>
<keyword evidence="1" id="KW-0472">Membrane</keyword>
<accession>A0ABS0T673</accession>
<comment type="caution">
    <text evidence="2">The sequence shown here is derived from an EMBL/GenBank/DDBJ whole genome shotgun (WGS) entry which is preliminary data.</text>
</comment>
<organism evidence="2 3">
    <name type="scientific">Caulobacter hibisci</name>
    <dbReference type="NCBI Taxonomy" id="2035993"/>
    <lineage>
        <taxon>Bacteria</taxon>
        <taxon>Pseudomonadati</taxon>
        <taxon>Pseudomonadota</taxon>
        <taxon>Alphaproteobacteria</taxon>
        <taxon>Caulobacterales</taxon>
        <taxon>Caulobacteraceae</taxon>
        <taxon>Caulobacter</taxon>
    </lineage>
</organism>
<name>A0ABS0T673_9CAUL</name>
<reference evidence="2 3" key="1">
    <citation type="submission" date="2020-11" db="EMBL/GenBank/DDBJ databases">
        <title>genome sequence of strain KACC 18849.</title>
        <authorList>
            <person name="Gao J."/>
            <person name="Zhang X."/>
        </authorList>
    </citation>
    <scope>NUCLEOTIDE SEQUENCE [LARGE SCALE GENOMIC DNA]</scope>
    <source>
        <strain evidence="2 3">KACC 18849</strain>
    </source>
</reference>
<keyword evidence="1" id="KW-0812">Transmembrane</keyword>
<dbReference type="RefSeq" id="WP_198578869.1">
    <property type="nucleotide sequence ID" value="NZ_JADWOX010000033.1"/>
</dbReference>
<evidence type="ECO:0008006" key="4">
    <source>
        <dbReference type="Google" id="ProtNLM"/>
    </source>
</evidence>
<protein>
    <recommendedName>
        <fullName evidence="4">DUF983 domain-containing protein</fullName>
    </recommendedName>
</protein>
<feature type="transmembrane region" description="Helical" evidence="1">
    <location>
        <begin position="76"/>
        <end position="97"/>
    </location>
</feature>
<evidence type="ECO:0000256" key="1">
    <source>
        <dbReference type="SAM" id="Phobius"/>
    </source>
</evidence>
<feature type="transmembrane region" description="Helical" evidence="1">
    <location>
        <begin position="49"/>
        <end position="70"/>
    </location>
</feature>
<sequence length="110" mass="11550">MGLNIGGVCPTCSAKGQAFGPLRCLNRRAVGRCRQCGQAIQSTLGWGPYLLLCVLATLGGPLLIAVFALALLSGQWLLAGGAVLLAWATILLPGELLHAREVRVYSLYEG</sequence>
<dbReference type="Proteomes" id="UP000639859">
    <property type="component" value="Unassembled WGS sequence"/>
</dbReference>
<evidence type="ECO:0000313" key="3">
    <source>
        <dbReference type="Proteomes" id="UP000639859"/>
    </source>
</evidence>
<evidence type="ECO:0000313" key="2">
    <source>
        <dbReference type="EMBL" id="MBI1686986.1"/>
    </source>
</evidence>
<keyword evidence="3" id="KW-1185">Reference proteome</keyword>
<dbReference type="EMBL" id="JADWOX010000033">
    <property type="protein sequence ID" value="MBI1686986.1"/>
    <property type="molecule type" value="Genomic_DNA"/>
</dbReference>
<proteinExistence type="predicted"/>
<gene>
    <name evidence="2" type="ORF">I4Q42_25225</name>
</gene>